<dbReference type="InterPro" id="IPR000183">
    <property type="entry name" value="Orn/DAP/Arg_de-COase"/>
</dbReference>
<dbReference type="FunFam" id="1.10.287.3440:FF:000001">
    <property type="entry name" value="Biosynthetic arginine decarboxylase"/>
    <property type="match status" value="1"/>
</dbReference>
<dbReference type="Gene3D" id="2.40.37.10">
    <property type="entry name" value="Lyase, Ornithine Decarboxylase, Chain A, domain 1"/>
    <property type="match status" value="1"/>
</dbReference>
<dbReference type="FunFam" id="1.20.58.930:FF:000001">
    <property type="entry name" value="Biosynthetic arginine decarboxylase"/>
    <property type="match status" value="1"/>
</dbReference>
<keyword evidence="13 16" id="KW-0620">Polyamine biosynthesis</keyword>
<dbReference type="InterPro" id="IPR002985">
    <property type="entry name" value="Arg_decrbxlase"/>
</dbReference>
<dbReference type="InterPro" id="IPR022657">
    <property type="entry name" value="De-COase2_CS"/>
</dbReference>
<dbReference type="OrthoDB" id="9802658at2"/>
<accession>A0A2N5E0P9</accession>
<keyword evidence="7 16" id="KW-0479">Metal-binding</keyword>
<evidence type="ECO:0000256" key="3">
    <source>
        <dbReference type="ARBA" id="ARBA00002257"/>
    </source>
</evidence>
<keyword evidence="11 16" id="KW-0661">Putrescine biosynthesis</keyword>
<dbReference type="PROSITE" id="PS00878">
    <property type="entry name" value="ODR_DC_2_1"/>
    <property type="match status" value="1"/>
</dbReference>
<dbReference type="UniPathway" id="UPA00186">
    <property type="reaction ID" value="UER00284"/>
</dbReference>
<feature type="binding site" evidence="16">
    <location>
        <begin position="308"/>
        <end position="318"/>
    </location>
    <ligand>
        <name>substrate</name>
    </ligand>
</feature>
<dbReference type="Gene3D" id="3.20.20.10">
    <property type="entry name" value="Alanine racemase"/>
    <property type="match status" value="1"/>
</dbReference>
<proteinExistence type="inferred from homology"/>
<dbReference type="PROSITE" id="PS00879">
    <property type="entry name" value="ODR_DC_2_2"/>
    <property type="match status" value="1"/>
</dbReference>
<feature type="domain" description="Arginine decarboxylase C-terminal helical" evidence="21">
    <location>
        <begin position="608"/>
        <end position="657"/>
    </location>
</feature>
<keyword evidence="23" id="KW-1185">Reference proteome</keyword>
<dbReference type="InterPro" id="IPR022644">
    <property type="entry name" value="De-COase2_N"/>
</dbReference>
<dbReference type="AlphaFoldDB" id="A0A2N5E0P9"/>
<evidence type="ECO:0000313" key="22">
    <source>
        <dbReference type="EMBL" id="PLR33802.1"/>
    </source>
</evidence>
<dbReference type="InterPro" id="IPR009006">
    <property type="entry name" value="Ala_racemase/Decarboxylase_C"/>
</dbReference>
<dbReference type="NCBIfam" id="TIGR01273">
    <property type="entry name" value="speA"/>
    <property type="match status" value="1"/>
</dbReference>
<dbReference type="Pfam" id="PF17944">
    <property type="entry name" value="Arg_decarbox_C"/>
    <property type="match status" value="1"/>
</dbReference>
<evidence type="ECO:0000256" key="12">
    <source>
        <dbReference type="ARBA" id="ARBA00023066"/>
    </source>
</evidence>
<dbReference type="PANTHER" id="PTHR43295:SF9">
    <property type="entry name" value="BIOSYNTHETIC ARGININE DECARBOXYLASE"/>
    <property type="match status" value="1"/>
</dbReference>
<keyword evidence="14 16" id="KW-0456">Lyase</keyword>
<evidence type="ECO:0000256" key="13">
    <source>
        <dbReference type="ARBA" id="ARBA00023115"/>
    </source>
</evidence>
<dbReference type="GO" id="GO:0006527">
    <property type="term" value="P:L-arginine catabolic process"/>
    <property type="evidence" value="ECO:0007669"/>
    <property type="project" value="InterPro"/>
</dbReference>
<dbReference type="FunFam" id="2.40.37.10:FF:000001">
    <property type="entry name" value="Biosynthetic arginine decarboxylase"/>
    <property type="match status" value="1"/>
</dbReference>
<comment type="caution">
    <text evidence="22">The sequence shown here is derived from an EMBL/GenBank/DDBJ whole genome shotgun (WGS) entry which is preliminary data.</text>
</comment>
<dbReference type="PRINTS" id="PR01179">
    <property type="entry name" value="ODADCRBXLASE"/>
</dbReference>
<evidence type="ECO:0000259" key="21">
    <source>
        <dbReference type="Pfam" id="PF17944"/>
    </source>
</evidence>
<evidence type="ECO:0000256" key="7">
    <source>
        <dbReference type="ARBA" id="ARBA00022723"/>
    </source>
</evidence>
<dbReference type="InterPro" id="IPR040634">
    <property type="entry name" value="Arg_decarb_HB"/>
</dbReference>
<dbReference type="PANTHER" id="PTHR43295">
    <property type="entry name" value="ARGININE DECARBOXYLASE"/>
    <property type="match status" value="1"/>
</dbReference>
<reference evidence="22 23" key="1">
    <citation type="submission" date="2017-12" db="EMBL/GenBank/DDBJ databases">
        <title>Characterization of six clinical isolates of Enterochimera gen. nov., a novel genus of the Yersiniaciae family and the three species Enterochimera arupensis sp. nov., Enterochimera coloradensis sp. nov, and Enterochimera californica sp. nov.</title>
        <authorList>
            <person name="Rossi A."/>
            <person name="Fisher M."/>
        </authorList>
    </citation>
    <scope>NUCLEOTIDE SEQUENCE [LARGE SCALE GENOMIC DNA]</scope>
    <source>
        <strain evidence="23">2016-Iso4</strain>
    </source>
</reference>
<dbReference type="GO" id="GO:0033388">
    <property type="term" value="P:putrescine biosynthetic process from arginine"/>
    <property type="evidence" value="ECO:0007669"/>
    <property type="project" value="UniProtKB-ARBA"/>
</dbReference>
<comment type="similarity">
    <text evidence="5 16">Belongs to the Orn/Lys/Arg decarboxylase class-II family. SpeA subfamily.</text>
</comment>
<keyword evidence="8 16" id="KW-0210">Decarboxylase</keyword>
<evidence type="ECO:0000256" key="17">
    <source>
        <dbReference type="PIRSR" id="PIRSR001336-50"/>
    </source>
</evidence>
<evidence type="ECO:0000256" key="4">
    <source>
        <dbReference type="ARBA" id="ARBA00004773"/>
    </source>
</evidence>
<keyword evidence="9 16" id="KW-0460">Magnesium</keyword>
<dbReference type="HAMAP" id="MF_01417">
    <property type="entry name" value="SpeA"/>
    <property type="match status" value="1"/>
</dbReference>
<dbReference type="Gene3D" id="1.10.287.3440">
    <property type="match status" value="1"/>
</dbReference>
<protein>
    <recommendedName>
        <fullName evidence="15 16">Biosynthetic arginine decarboxylase</fullName>
        <shortName evidence="16">ADC</shortName>
        <ecNumber evidence="6 16">4.1.1.19</ecNumber>
    </recommendedName>
</protein>
<comment type="pathway">
    <text evidence="4 16">Amine and polyamine biosynthesis; agmatine biosynthesis; agmatine from L-arginine: step 1/1.</text>
</comment>
<evidence type="ECO:0000256" key="11">
    <source>
        <dbReference type="ARBA" id="ARBA00023023"/>
    </source>
</evidence>
<dbReference type="PRINTS" id="PR01180">
    <property type="entry name" value="ARGDCRBXLASE"/>
</dbReference>
<comment type="function">
    <text evidence="3 16">Catalyzes the biosynthesis of agmatine from arginine.</text>
</comment>
<evidence type="ECO:0000256" key="8">
    <source>
        <dbReference type="ARBA" id="ARBA00022793"/>
    </source>
</evidence>
<evidence type="ECO:0000256" key="5">
    <source>
        <dbReference type="ARBA" id="ARBA00008357"/>
    </source>
</evidence>
<sequence>MSDDMLHHRPSLSGEPISLRSMQEVAVNDRNASKMLRTYNVAYWGNNYYDVNERGHISVCPDPDVPEARVDLAELVRELREQDGQRLPALFCFPQILQHRLRSINAAFKRARESFGYQGGYFLVYPIKVNQHRRVIESLINSGEPLGLEAGSKAELMAVLAHAGMTRSVIVCNGYKDREYIRLALIGEKMGHKVYLVIEKMSEINMVLEEAERLNVVPRLGVRARLASQGSGKWQSSGGEKSKFGLAAVQVLKLVETLREAGRLDSLQLLHFHLGSQLANIRDIATGVRESARFYVELHKLGVNIQCFDVGGGLGVDYEGTRSQSDCSVNYGLNEYANNVIWGIGEACNEHNLPHPTVITESGRAVTAHHTVLVSNVIGVERNEFSDDPLPPPEDAPRALESLWGTWQEMHDPANRRSLREWLHDSQMDLHDVHTQYAHGMLDLTNRAWAEQLYLNICNLIQQQLDPSNRAHRPIIDELQERMADKFYVNFSLFQSMPDAWGIDQLFPVLPLAGLNQPPERRAVLLDITCDSDGTIDHYVDGDGVASTMPMPPYDPEDPPVLGFFMVGAYQEILGNMHNLFGDTAAVDVFVFPDGNVEVQHSDDGDTVADMLEYVQLDPNVLLAHFRDQVKETGLDDALQNEFLAEFEAGLYGYTYLEDE</sequence>
<comment type="catalytic activity">
    <reaction evidence="16">
        <text>L-arginine + H(+) = agmatine + CO2</text>
        <dbReference type="Rhea" id="RHEA:17641"/>
        <dbReference type="ChEBI" id="CHEBI:15378"/>
        <dbReference type="ChEBI" id="CHEBI:16526"/>
        <dbReference type="ChEBI" id="CHEBI:32682"/>
        <dbReference type="ChEBI" id="CHEBI:58145"/>
        <dbReference type="EC" id="4.1.1.19"/>
    </reaction>
</comment>
<feature type="domain" description="Arginine decarboxylase helical bundle" evidence="20">
    <location>
        <begin position="394"/>
        <end position="480"/>
    </location>
</feature>
<dbReference type="SUPFAM" id="SSF50621">
    <property type="entry name" value="Alanine racemase C-terminal domain-like"/>
    <property type="match status" value="1"/>
</dbReference>
<dbReference type="InterPro" id="IPR029066">
    <property type="entry name" value="PLP-binding_barrel"/>
</dbReference>
<evidence type="ECO:0000256" key="9">
    <source>
        <dbReference type="ARBA" id="ARBA00022842"/>
    </source>
</evidence>
<feature type="domain" description="Orn/DAP/Arg decarboxylase 2 N-terminal" evidence="19">
    <location>
        <begin position="102"/>
        <end position="368"/>
    </location>
</feature>
<dbReference type="InterPro" id="IPR022653">
    <property type="entry name" value="De-COase2_pyr-phos_BS"/>
</dbReference>
<dbReference type="Proteomes" id="UP000234503">
    <property type="component" value="Unassembled WGS sequence"/>
</dbReference>
<dbReference type="Pfam" id="PF17810">
    <property type="entry name" value="Arg_decarb_HB"/>
    <property type="match status" value="1"/>
</dbReference>
<dbReference type="RefSeq" id="WP_101825291.1">
    <property type="nucleotide sequence ID" value="NZ_PJZH01000013.1"/>
</dbReference>
<evidence type="ECO:0000256" key="10">
    <source>
        <dbReference type="ARBA" id="ARBA00022898"/>
    </source>
</evidence>
<keyword evidence="12 16" id="KW-0745">Spermidine biosynthesis</keyword>
<dbReference type="SUPFAM" id="SSF51419">
    <property type="entry name" value="PLP-binding barrel"/>
    <property type="match status" value="1"/>
</dbReference>
<dbReference type="EC" id="4.1.1.19" evidence="6 16"/>
<dbReference type="GO" id="GO:0046872">
    <property type="term" value="F:metal ion binding"/>
    <property type="evidence" value="ECO:0007669"/>
    <property type="project" value="UniProtKB-KW"/>
</dbReference>
<evidence type="ECO:0000256" key="2">
    <source>
        <dbReference type="ARBA" id="ARBA00001946"/>
    </source>
</evidence>
<dbReference type="GO" id="GO:0008295">
    <property type="term" value="P:spermidine biosynthetic process"/>
    <property type="evidence" value="ECO:0007669"/>
    <property type="project" value="UniProtKB-UniRule"/>
</dbReference>
<evidence type="ECO:0000256" key="1">
    <source>
        <dbReference type="ARBA" id="ARBA00001933"/>
    </source>
</evidence>
<dbReference type="FunFam" id="3.20.20.10:FF:000001">
    <property type="entry name" value="Biosynthetic arginine decarboxylase"/>
    <property type="match status" value="1"/>
</dbReference>
<dbReference type="CDD" id="cd06830">
    <property type="entry name" value="PLPDE_III_ADC"/>
    <property type="match status" value="1"/>
</dbReference>
<dbReference type="Pfam" id="PF02784">
    <property type="entry name" value="Orn_Arg_deC_N"/>
    <property type="match status" value="1"/>
</dbReference>
<evidence type="ECO:0000256" key="15">
    <source>
        <dbReference type="ARBA" id="ARBA00068337"/>
    </source>
</evidence>
<dbReference type="Gene3D" id="1.20.58.930">
    <property type="match status" value="1"/>
</dbReference>
<dbReference type="NCBIfam" id="NF003763">
    <property type="entry name" value="PRK05354.1"/>
    <property type="match status" value="1"/>
</dbReference>
<feature type="active site" description="Proton donor" evidence="18">
    <location>
        <position position="530"/>
    </location>
</feature>
<evidence type="ECO:0000256" key="16">
    <source>
        <dbReference type="HAMAP-Rule" id="MF_01417"/>
    </source>
</evidence>
<feature type="modified residue" description="N6-(pyridoxal phosphate)lysine" evidence="16 17">
    <location>
        <position position="128"/>
    </location>
</feature>
<comment type="cofactor">
    <cofactor evidence="2 16">
        <name>Mg(2+)</name>
        <dbReference type="ChEBI" id="CHEBI:18420"/>
    </cofactor>
</comment>
<evidence type="ECO:0000256" key="14">
    <source>
        <dbReference type="ARBA" id="ARBA00023239"/>
    </source>
</evidence>
<name>A0A2N5E0P9_9GAMM</name>
<evidence type="ECO:0000259" key="20">
    <source>
        <dbReference type="Pfam" id="PF17810"/>
    </source>
</evidence>
<dbReference type="InterPro" id="IPR041128">
    <property type="entry name" value="Arg_decarbox_C"/>
</dbReference>
<organism evidence="22 23">
    <name type="scientific">Chimaeribacter coloradensis</name>
    <dbReference type="NCBI Taxonomy" id="2060068"/>
    <lineage>
        <taxon>Bacteria</taxon>
        <taxon>Pseudomonadati</taxon>
        <taxon>Pseudomonadota</taxon>
        <taxon>Gammaproteobacteria</taxon>
        <taxon>Enterobacterales</taxon>
        <taxon>Yersiniaceae</taxon>
        <taxon>Chimaeribacter</taxon>
    </lineage>
</organism>
<dbReference type="EMBL" id="PJZH01000013">
    <property type="protein sequence ID" value="PLR33802.1"/>
    <property type="molecule type" value="Genomic_DNA"/>
</dbReference>
<keyword evidence="10 16" id="KW-0663">Pyridoxal phosphate</keyword>
<comment type="cofactor">
    <cofactor evidence="1 16 17">
        <name>pyridoxal 5'-phosphate</name>
        <dbReference type="ChEBI" id="CHEBI:597326"/>
    </cofactor>
</comment>
<evidence type="ECO:0000259" key="19">
    <source>
        <dbReference type="Pfam" id="PF02784"/>
    </source>
</evidence>
<evidence type="ECO:0000256" key="6">
    <source>
        <dbReference type="ARBA" id="ARBA00012426"/>
    </source>
</evidence>
<dbReference type="GO" id="GO:0008792">
    <property type="term" value="F:arginine decarboxylase activity"/>
    <property type="evidence" value="ECO:0007669"/>
    <property type="project" value="UniProtKB-UniRule"/>
</dbReference>
<gene>
    <name evidence="16" type="primary">speA</name>
    <name evidence="22" type="ORF">CYR32_13090</name>
</gene>
<dbReference type="PIRSF" id="PIRSF001336">
    <property type="entry name" value="Arg_decrbxlase"/>
    <property type="match status" value="1"/>
</dbReference>
<evidence type="ECO:0000256" key="18">
    <source>
        <dbReference type="PIRSR" id="PIRSR600183-50"/>
    </source>
</evidence>
<evidence type="ECO:0000313" key="23">
    <source>
        <dbReference type="Proteomes" id="UP000234503"/>
    </source>
</evidence>